<keyword evidence="3" id="KW-1185">Reference proteome</keyword>
<proteinExistence type="predicted"/>
<name>M4EZI0_BRACM</name>
<dbReference type="AlphaFoldDB" id="M4EZI0"/>
<accession>M4EZI0</accession>
<dbReference type="Proteomes" id="UP000011750">
    <property type="component" value="Chromosome A01"/>
</dbReference>
<organism evidence="2 3">
    <name type="scientific">Brassica campestris</name>
    <name type="common">Field mustard</name>
    <dbReference type="NCBI Taxonomy" id="3711"/>
    <lineage>
        <taxon>Eukaryota</taxon>
        <taxon>Viridiplantae</taxon>
        <taxon>Streptophyta</taxon>
        <taxon>Embryophyta</taxon>
        <taxon>Tracheophyta</taxon>
        <taxon>Spermatophyta</taxon>
        <taxon>Magnoliopsida</taxon>
        <taxon>eudicotyledons</taxon>
        <taxon>Gunneridae</taxon>
        <taxon>Pentapetalae</taxon>
        <taxon>rosids</taxon>
        <taxon>malvids</taxon>
        <taxon>Brassicales</taxon>
        <taxon>Brassicaceae</taxon>
        <taxon>Brassiceae</taxon>
        <taxon>Brassica</taxon>
    </lineage>
</organism>
<reference evidence="2" key="3">
    <citation type="submission" date="2023-03" db="UniProtKB">
        <authorList>
            <consortium name="EnsemblPlants"/>
        </authorList>
    </citation>
    <scope>IDENTIFICATION</scope>
    <source>
        <strain evidence="2">cv. Chiifu-401-42</strain>
    </source>
</reference>
<evidence type="ECO:0000313" key="2">
    <source>
        <dbReference type="EnsemblPlants" id="Bra034223.1-P"/>
    </source>
</evidence>
<dbReference type="HOGENOM" id="CLU_1206282_0_0_1"/>
<reference evidence="2 3" key="2">
    <citation type="journal article" date="2018" name="Hortic Res">
        <title>Improved Brassica rapa reference genome by single-molecule sequencing and chromosome conformation capture technologies.</title>
        <authorList>
            <person name="Zhang L."/>
            <person name="Cai X."/>
            <person name="Wu J."/>
            <person name="Liu M."/>
            <person name="Grob S."/>
            <person name="Cheng F."/>
            <person name="Liang J."/>
            <person name="Cai C."/>
            <person name="Liu Z."/>
            <person name="Liu B."/>
            <person name="Wang F."/>
            <person name="Li S."/>
            <person name="Liu F."/>
            <person name="Li X."/>
            <person name="Cheng L."/>
            <person name="Yang W."/>
            <person name="Li M.H."/>
            <person name="Grossniklaus U."/>
            <person name="Zheng H."/>
            <person name="Wang X."/>
        </authorList>
    </citation>
    <scope>NUCLEOTIDE SEQUENCE [LARGE SCALE GENOMIC DNA]</scope>
    <source>
        <strain evidence="2 3">cv. Chiifu-401-42</strain>
    </source>
</reference>
<sequence length="230" mass="24345">MGNLNRCPPPWFIIGLTGTALTIGGGYKSTGGCIIGALTWVDLAWPELVCPRWEQSVSVPGNTSLASPGLDLEGQRSRPVAALASLEVGFETGSVAAASSDELRGGERAGPGEARRTTGCSILIQFQADRAAPSAPADADMCSGLGEKELWFGISIVHRIDHARLSRSGLLRAILAGVNRKGFADMEARLGQDEEASSSVEEEDSEEQEDGFGSDPLQTMWSHVPSFDRS</sequence>
<feature type="region of interest" description="Disordered" evidence="1">
    <location>
        <begin position="189"/>
        <end position="230"/>
    </location>
</feature>
<protein>
    <submittedName>
        <fullName evidence="2">Uncharacterized protein</fullName>
    </submittedName>
</protein>
<dbReference type="InParanoid" id="M4EZI0"/>
<dbReference type="Gramene" id="Bra034223.1">
    <property type="protein sequence ID" value="Bra034223.1-P"/>
    <property type="gene ID" value="Bra034223"/>
</dbReference>
<dbReference type="EnsemblPlants" id="Bra034223.1">
    <property type="protein sequence ID" value="Bra034223.1-P"/>
    <property type="gene ID" value="Bra034223"/>
</dbReference>
<evidence type="ECO:0000256" key="1">
    <source>
        <dbReference type="SAM" id="MobiDB-lite"/>
    </source>
</evidence>
<reference evidence="2 3" key="1">
    <citation type="journal article" date="2011" name="Nat. Genet.">
        <title>The genome of the mesopolyploid crop species Brassica rapa.</title>
        <authorList>
            <consortium name="Brassica rapa Genome Sequencing Project Consortium"/>
            <person name="Wang X."/>
            <person name="Wang H."/>
            <person name="Wang J."/>
            <person name="Sun R."/>
            <person name="Wu J."/>
            <person name="Liu S."/>
            <person name="Bai Y."/>
            <person name="Mun J.H."/>
            <person name="Bancroft I."/>
            <person name="Cheng F."/>
            <person name="Huang S."/>
            <person name="Li X."/>
            <person name="Hua W."/>
            <person name="Wang J."/>
            <person name="Wang X."/>
            <person name="Freeling M."/>
            <person name="Pires J.C."/>
            <person name="Paterson A.H."/>
            <person name="Chalhoub B."/>
            <person name="Wang B."/>
            <person name="Hayward A."/>
            <person name="Sharpe A.G."/>
            <person name="Park B.S."/>
            <person name="Weisshaar B."/>
            <person name="Liu B."/>
            <person name="Li B."/>
            <person name="Liu B."/>
            <person name="Tong C."/>
            <person name="Song C."/>
            <person name="Duran C."/>
            <person name="Peng C."/>
            <person name="Geng C."/>
            <person name="Koh C."/>
            <person name="Lin C."/>
            <person name="Edwards D."/>
            <person name="Mu D."/>
            <person name="Shen D."/>
            <person name="Soumpourou E."/>
            <person name="Li F."/>
            <person name="Fraser F."/>
            <person name="Conant G."/>
            <person name="Lassalle G."/>
            <person name="King G.J."/>
            <person name="Bonnema G."/>
            <person name="Tang H."/>
            <person name="Wang H."/>
            <person name="Belcram H."/>
            <person name="Zhou H."/>
            <person name="Hirakawa H."/>
            <person name="Abe H."/>
            <person name="Guo H."/>
            <person name="Wang H."/>
            <person name="Jin H."/>
            <person name="Parkin I.A."/>
            <person name="Batley J."/>
            <person name="Kim J.S."/>
            <person name="Just J."/>
            <person name="Li J."/>
            <person name="Xu J."/>
            <person name="Deng J."/>
            <person name="Kim J.A."/>
            <person name="Li J."/>
            <person name="Yu J."/>
            <person name="Meng J."/>
            <person name="Wang J."/>
            <person name="Min J."/>
            <person name="Poulain J."/>
            <person name="Wang J."/>
            <person name="Hatakeyama K."/>
            <person name="Wu K."/>
            <person name="Wang L."/>
            <person name="Fang L."/>
            <person name="Trick M."/>
            <person name="Links M.G."/>
            <person name="Zhao M."/>
            <person name="Jin M."/>
            <person name="Ramchiary N."/>
            <person name="Drou N."/>
            <person name="Berkman P.J."/>
            <person name="Cai Q."/>
            <person name="Huang Q."/>
            <person name="Li R."/>
            <person name="Tabata S."/>
            <person name="Cheng S."/>
            <person name="Zhang S."/>
            <person name="Zhang S."/>
            <person name="Huang S."/>
            <person name="Sato S."/>
            <person name="Sun S."/>
            <person name="Kwon S.J."/>
            <person name="Choi S.R."/>
            <person name="Lee T.H."/>
            <person name="Fan W."/>
            <person name="Zhao X."/>
            <person name="Tan X."/>
            <person name="Xu X."/>
            <person name="Wang Y."/>
            <person name="Qiu Y."/>
            <person name="Yin Y."/>
            <person name="Li Y."/>
            <person name="Du Y."/>
            <person name="Liao Y."/>
            <person name="Lim Y."/>
            <person name="Narusaka Y."/>
            <person name="Wang Y."/>
            <person name="Wang Z."/>
            <person name="Li Z."/>
            <person name="Wang Z."/>
            <person name="Xiong Z."/>
            <person name="Zhang Z."/>
        </authorList>
    </citation>
    <scope>NUCLEOTIDE SEQUENCE [LARGE SCALE GENOMIC DNA]</scope>
    <source>
        <strain evidence="2 3">cv. Chiifu-401-42</strain>
    </source>
</reference>
<feature type="compositionally biased region" description="Acidic residues" evidence="1">
    <location>
        <begin position="193"/>
        <end position="212"/>
    </location>
</feature>
<evidence type="ECO:0000313" key="3">
    <source>
        <dbReference type="Proteomes" id="UP000011750"/>
    </source>
</evidence>